<dbReference type="Proteomes" id="UP000576209">
    <property type="component" value="Unassembled WGS sequence"/>
</dbReference>
<accession>A0A840E3U7</accession>
<dbReference type="GO" id="GO:0062192">
    <property type="term" value="F:L-rhamnose mutarotase activity"/>
    <property type="evidence" value="ECO:0007669"/>
    <property type="project" value="UniProtKB-EC"/>
</dbReference>
<dbReference type="InterPro" id="IPR052996">
    <property type="entry name" value="Carb_Metab_Mutarotase"/>
</dbReference>
<keyword evidence="1" id="KW-0413">Isomerase</keyword>
<comment type="caution">
    <text evidence="1">The sequence shown here is derived from an EMBL/GenBank/DDBJ whole genome shotgun (WGS) entry which is preliminary data.</text>
</comment>
<protein>
    <submittedName>
        <fullName evidence="1">L-rhamnose mutarotase</fullName>
        <ecNumber evidence="1">5.1.3.32</ecNumber>
    </submittedName>
</protein>
<sequence>MTHYLLCDLKDDPRLIAEYESYHAPGNAWPEITASIRAAGITDMQIFRAGNRLVMVMETDDTYSPERQAEMNAGNPKVREWEALMDTYQQRLPFAEQGVKWVPAHRIFKL</sequence>
<dbReference type="AlphaFoldDB" id="A0A840E3U7"/>
<dbReference type="EC" id="5.1.3.32" evidence="1"/>
<dbReference type="Pfam" id="PF05336">
    <property type="entry name" value="rhaM"/>
    <property type="match status" value="1"/>
</dbReference>
<organism evidence="1 2">
    <name type="scientific">Neolewinella aquimaris</name>
    <dbReference type="NCBI Taxonomy" id="1835722"/>
    <lineage>
        <taxon>Bacteria</taxon>
        <taxon>Pseudomonadati</taxon>
        <taxon>Bacteroidota</taxon>
        <taxon>Saprospiria</taxon>
        <taxon>Saprospirales</taxon>
        <taxon>Lewinellaceae</taxon>
        <taxon>Neolewinella</taxon>
    </lineage>
</organism>
<reference evidence="1 2" key="1">
    <citation type="submission" date="2020-08" db="EMBL/GenBank/DDBJ databases">
        <title>Genomic Encyclopedia of Type Strains, Phase IV (KMG-IV): sequencing the most valuable type-strain genomes for metagenomic binning, comparative biology and taxonomic classification.</title>
        <authorList>
            <person name="Goeker M."/>
        </authorList>
    </citation>
    <scope>NUCLEOTIDE SEQUENCE [LARGE SCALE GENOMIC DNA]</scope>
    <source>
        <strain evidence="1 2">DSM 105137</strain>
    </source>
</reference>
<gene>
    <name evidence="1" type="ORF">GGR28_001246</name>
</gene>
<dbReference type="EMBL" id="JACIFF010000002">
    <property type="protein sequence ID" value="MBB4078633.1"/>
    <property type="molecule type" value="Genomic_DNA"/>
</dbReference>
<dbReference type="RefSeq" id="WP_183494871.1">
    <property type="nucleotide sequence ID" value="NZ_JACIFF010000002.1"/>
</dbReference>
<dbReference type="Gene3D" id="3.30.70.100">
    <property type="match status" value="1"/>
</dbReference>
<keyword evidence="2" id="KW-1185">Reference proteome</keyword>
<name>A0A840E3U7_9BACT</name>
<dbReference type="InterPro" id="IPR008000">
    <property type="entry name" value="Rham/fucose_mutarotase"/>
</dbReference>
<dbReference type="InterPro" id="IPR011008">
    <property type="entry name" value="Dimeric_a/b-barrel"/>
</dbReference>
<proteinExistence type="predicted"/>
<dbReference type="PANTHER" id="PTHR43239">
    <property type="entry name" value="UPF0734 PROTEIN DDB_G0273871/DDB_G0273177"/>
    <property type="match status" value="1"/>
</dbReference>
<dbReference type="PANTHER" id="PTHR43239:SF1">
    <property type="entry name" value="UPF0734 PROTEIN DDB_G0273871_DDB_G0273177"/>
    <property type="match status" value="1"/>
</dbReference>
<dbReference type="SUPFAM" id="SSF54909">
    <property type="entry name" value="Dimeric alpha+beta barrel"/>
    <property type="match status" value="1"/>
</dbReference>
<evidence type="ECO:0000313" key="1">
    <source>
        <dbReference type="EMBL" id="MBB4078633.1"/>
    </source>
</evidence>
<evidence type="ECO:0000313" key="2">
    <source>
        <dbReference type="Proteomes" id="UP000576209"/>
    </source>
</evidence>